<accession>A0A1T1AND4</accession>
<dbReference type="PANTHER" id="PTHR24422">
    <property type="entry name" value="CHEMOTAXIS PROTEIN METHYLTRANSFERASE"/>
    <property type="match status" value="1"/>
</dbReference>
<dbReference type="Pfam" id="PF13426">
    <property type="entry name" value="PAS_9"/>
    <property type="match status" value="1"/>
</dbReference>
<dbReference type="PROSITE" id="PS50112">
    <property type="entry name" value="PAS"/>
    <property type="match status" value="2"/>
</dbReference>
<keyword evidence="1" id="KW-0807">Transducer</keyword>
<dbReference type="GO" id="GO:0004888">
    <property type="term" value="F:transmembrane signaling receptor activity"/>
    <property type="evidence" value="ECO:0007669"/>
    <property type="project" value="InterPro"/>
</dbReference>
<protein>
    <recommendedName>
        <fullName evidence="7">Chemotaxis protein</fullName>
    </recommendedName>
</protein>
<dbReference type="InterPro" id="IPR035965">
    <property type="entry name" value="PAS-like_dom_sf"/>
</dbReference>
<dbReference type="GO" id="GO:0016020">
    <property type="term" value="C:membrane"/>
    <property type="evidence" value="ECO:0007669"/>
    <property type="project" value="InterPro"/>
</dbReference>
<dbReference type="Gene3D" id="3.30.450.20">
    <property type="entry name" value="PAS domain"/>
    <property type="match status" value="2"/>
</dbReference>
<proteinExistence type="predicted"/>
<dbReference type="InterPro" id="IPR000700">
    <property type="entry name" value="PAS-assoc_C"/>
</dbReference>
<dbReference type="RefSeq" id="WP_078363413.1">
    <property type="nucleotide sequence ID" value="NZ_MTJN01000002.1"/>
</dbReference>
<dbReference type="SMART" id="SM00091">
    <property type="entry name" value="PAS"/>
    <property type="match status" value="2"/>
</dbReference>
<dbReference type="Proteomes" id="UP000190750">
    <property type="component" value="Unassembled WGS sequence"/>
</dbReference>
<dbReference type="SUPFAM" id="SSF55785">
    <property type="entry name" value="PYP-like sensor domain (PAS domain)"/>
    <property type="match status" value="2"/>
</dbReference>
<dbReference type="PROSITE" id="PS50111">
    <property type="entry name" value="CHEMOTAXIS_TRANSDUC_2"/>
    <property type="match status" value="1"/>
</dbReference>
<gene>
    <name evidence="5" type="ORF">RF819_01935</name>
</gene>
<dbReference type="GO" id="GO:0006935">
    <property type="term" value="P:chemotaxis"/>
    <property type="evidence" value="ECO:0007669"/>
    <property type="project" value="InterPro"/>
</dbReference>
<dbReference type="InterPro" id="IPR004089">
    <property type="entry name" value="MCPsignal_dom"/>
</dbReference>
<feature type="domain" description="PAC" evidence="4">
    <location>
        <begin position="209"/>
        <end position="261"/>
    </location>
</feature>
<name>A0A1T1AND4_RHOFE</name>
<evidence type="ECO:0000256" key="1">
    <source>
        <dbReference type="PROSITE-ProRule" id="PRU00284"/>
    </source>
</evidence>
<dbReference type="InterPro" id="IPR000014">
    <property type="entry name" value="PAS"/>
</dbReference>
<dbReference type="EMBL" id="MTJN01000002">
    <property type="protein sequence ID" value="OOV05632.1"/>
    <property type="molecule type" value="Genomic_DNA"/>
</dbReference>
<dbReference type="InterPro" id="IPR004090">
    <property type="entry name" value="Chemotax_Me-accpt_rcpt"/>
</dbReference>
<evidence type="ECO:0000313" key="6">
    <source>
        <dbReference type="Proteomes" id="UP000190750"/>
    </source>
</evidence>
<dbReference type="NCBIfam" id="TIGR00229">
    <property type="entry name" value="sensory_box"/>
    <property type="match status" value="2"/>
</dbReference>
<dbReference type="OrthoDB" id="9765776at2"/>
<reference evidence="5 6" key="1">
    <citation type="submission" date="2017-01" db="EMBL/GenBank/DDBJ databases">
        <title>Genome sequencing of Rhodoferax fermentans JCM 7819.</title>
        <authorList>
            <person name="Kim Y.J."/>
            <person name="Farh M.E.-A."/>
            <person name="Yang D.-C."/>
        </authorList>
    </citation>
    <scope>NUCLEOTIDE SEQUENCE [LARGE SCALE GENOMIC DNA]</scope>
    <source>
        <strain evidence="5 6">JCM 7819</strain>
    </source>
</reference>
<dbReference type="InterPro" id="IPR013655">
    <property type="entry name" value="PAS_fold_3"/>
</dbReference>
<dbReference type="CDD" id="cd11386">
    <property type="entry name" value="MCP_signal"/>
    <property type="match status" value="1"/>
</dbReference>
<evidence type="ECO:0008006" key="7">
    <source>
        <dbReference type="Google" id="ProtNLM"/>
    </source>
</evidence>
<feature type="domain" description="PAC" evidence="4">
    <location>
        <begin position="87"/>
        <end position="139"/>
    </location>
</feature>
<dbReference type="STRING" id="28066.RF819_01935"/>
<dbReference type="PRINTS" id="PR00260">
    <property type="entry name" value="CHEMTRNSDUCR"/>
</dbReference>
<dbReference type="Gene3D" id="1.10.287.950">
    <property type="entry name" value="Methyl-accepting chemotaxis protein"/>
    <property type="match status" value="1"/>
</dbReference>
<comment type="caution">
    <text evidence="5">The sequence shown here is derived from an EMBL/GenBank/DDBJ whole genome shotgun (WGS) entry which is preliminary data.</text>
</comment>
<dbReference type="InterPro" id="IPR050903">
    <property type="entry name" value="Bact_Chemotaxis_MeTrfase"/>
</dbReference>
<dbReference type="CDD" id="cd00130">
    <property type="entry name" value="PAS"/>
    <property type="match status" value="2"/>
</dbReference>
<sequence length="448" mass="49595">MDNATLAKDTQQTELVAMVAAIHRVQAIIEFDLQGRILHANQNFLNTFGYTEEEIVGQHHRVFCDPAYTRTSDYLMFWERLGKGEFDAGEYLRVSKTGKDVWIQASYNPIFNPEGVPIKVVKFATDITGAKLRNAEFEEKIQALSRSQAIIEFDMRGHVLQANANFLRTFGYTAEEVVGQHHKMFCDQALLTSVAYRHFWADLAEGKFQSGRFKRFGKHGAEVWIQATYNPIFDLKGHPYKIVKFATDITERVNAEVQVQEKIAAITSVLDELSASIERISQNSNESSKLAQQTQQDASEGSLLLAKSRESIAQIQKSSQSVQDIVDTIGEIASQTNLLAFNAAIEAARAGEHGLGFSVVADEVRKLAEKSALAAREIAKLIRETVQRVDDGGHVSAQVEVAFDKIVTSVGSTSTSVGLITEATAEQANATRNVSTLLAELQQRIQVP</sequence>
<dbReference type="Pfam" id="PF00015">
    <property type="entry name" value="MCPsignal"/>
    <property type="match status" value="1"/>
</dbReference>
<dbReference type="PROSITE" id="PS50113">
    <property type="entry name" value="PAC"/>
    <property type="match status" value="2"/>
</dbReference>
<organism evidence="5 6">
    <name type="scientific">Rhodoferax fermentans</name>
    <dbReference type="NCBI Taxonomy" id="28066"/>
    <lineage>
        <taxon>Bacteria</taxon>
        <taxon>Pseudomonadati</taxon>
        <taxon>Pseudomonadota</taxon>
        <taxon>Betaproteobacteria</taxon>
        <taxon>Burkholderiales</taxon>
        <taxon>Comamonadaceae</taxon>
        <taxon>Rhodoferax</taxon>
    </lineage>
</organism>
<evidence type="ECO:0000313" key="5">
    <source>
        <dbReference type="EMBL" id="OOV05632.1"/>
    </source>
</evidence>
<dbReference type="PANTHER" id="PTHR24422:SF10">
    <property type="entry name" value="CHEMOTAXIS PROTEIN METHYLTRANSFERASE 2"/>
    <property type="match status" value="1"/>
</dbReference>
<evidence type="ECO:0000259" key="2">
    <source>
        <dbReference type="PROSITE" id="PS50111"/>
    </source>
</evidence>
<dbReference type="SMART" id="SM00283">
    <property type="entry name" value="MA"/>
    <property type="match status" value="1"/>
</dbReference>
<dbReference type="SUPFAM" id="SSF58104">
    <property type="entry name" value="Methyl-accepting chemotaxis protein (MCP) signaling domain"/>
    <property type="match status" value="1"/>
</dbReference>
<dbReference type="Pfam" id="PF08447">
    <property type="entry name" value="PAS_3"/>
    <property type="match status" value="1"/>
</dbReference>
<evidence type="ECO:0000259" key="4">
    <source>
        <dbReference type="PROSITE" id="PS50113"/>
    </source>
</evidence>
<feature type="domain" description="PAS" evidence="3">
    <location>
        <begin position="28"/>
        <end position="58"/>
    </location>
</feature>
<dbReference type="GO" id="GO:0007165">
    <property type="term" value="P:signal transduction"/>
    <property type="evidence" value="ECO:0007669"/>
    <property type="project" value="UniProtKB-KW"/>
</dbReference>
<feature type="domain" description="PAS" evidence="3">
    <location>
        <begin position="133"/>
        <end position="180"/>
    </location>
</feature>
<keyword evidence="6" id="KW-1185">Reference proteome</keyword>
<dbReference type="SMART" id="SM00086">
    <property type="entry name" value="PAC"/>
    <property type="match status" value="2"/>
</dbReference>
<dbReference type="InterPro" id="IPR001610">
    <property type="entry name" value="PAC"/>
</dbReference>
<evidence type="ECO:0000259" key="3">
    <source>
        <dbReference type="PROSITE" id="PS50112"/>
    </source>
</evidence>
<feature type="domain" description="Methyl-accepting transducer" evidence="2">
    <location>
        <begin position="261"/>
        <end position="448"/>
    </location>
</feature>
<dbReference type="AlphaFoldDB" id="A0A1T1AND4"/>